<dbReference type="PANTHER" id="PTHR11799">
    <property type="entry name" value="PARAOXONASE"/>
    <property type="match status" value="1"/>
</dbReference>
<name>A0AA36G176_9BILA</name>
<feature type="active site" description="Proton acceptor" evidence="5">
    <location>
        <position position="107"/>
    </location>
</feature>
<evidence type="ECO:0000256" key="2">
    <source>
        <dbReference type="ARBA" id="ARBA00022801"/>
    </source>
</evidence>
<dbReference type="PANTHER" id="PTHR11799:SF12">
    <property type="entry name" value="PARAOXONASE-RELATED"/>
    <property type="match status" value="1"/>
</dbReference>
<feature type="binding site" evidence="6">
    <location>
        <position position="266"/>
    </location>
    <ligand>
        <name>Ca(2+)</name>
        <dbReference type="ChEBI" id="CHEBI:29108"/>
        <label>1</label>
        <note>catalytic</note>
    </ligand>
</feature>
<dbReference type="InterPro" id="IPR002640">
    <property type="entry name" value="Arylesterase"/>
</dbReference>
<keyword evidence="11" id="KW-1185">Reference proteome</keyword>
<feature type="transmembrane region" description="Helical" evidence="9">
    <location>
        <begin position="6"/>
        <end position="24"/>
    </location>
</feature>
<feature type="binding site" evidence="6">
    <location>
        <position position="49"/>
    </location>
    <ligand>
        <name>Ca(2+)</name>
        <dbReference type="ChEBI" id="CHEBI:29108"/>
        <label>1</label>
        <note>catalytic</note>
    </ligand>
</feature>
<dbReference type="GO" id="GO:0046872">
    <property type="term" value="F:metal ion binding"/>
    <property type="evidence" value="ECO:0007669"/>
    <property type="project" value="UniProtKB-KW"/>
</dbReference>
<comment type="caution">
    <text evidence="10">The sequence shown here is derived from an EMBL/GenBank/DDBJ whole genome shotgun (WGS) entry which is preliminary data.</text>
</comment>
<evidence type="ECO:0000313" key="10">
    <source>
        <dbReference type="EMBL" id="CAJ0575777.1"/>
    </source>
</evidence>
<proteinExistence type="inferred from homology"/>
<evidence type="ECO:0000313" key="11">
    <source>
        <dbReference type="Proteomes" id="UP001177023"/>
    </source>
</evidence>
<feature type="binding site" evidence="6">
    <location>
        <position position="267"/>
    </location>
    <ligand>
        <name>Ca(2+)</name>
        <dbReference type="ChEBI" id="CHEBI:29108"/>
        <label>1</label>
        <note>catalytic</note>
    </ligand>
</feature>
<keyword evidence="9" id="KW-0472">Membrane</keyword>
<feature type="disulfide bond" description="In form B" evidence="7">
    <location>
        <begin position="38"/>
        <end position="361"/>
    </location>
</feature>
<evidence type="ECO:0000256" key="4">
    <source>
        <dbReference type="ARBA" id="ARBA00023180"/>
    </source>
</evidence>
<evidence type="ECO:0000256" key="8">
    <source>
        <dbReference type="RuleBase" id="RU368025"/>
    </source>
</evidence>
<dbReference type="InterPro" id="IPR011042">
    <property type="entry name" value="6-blade_b-propeller_TolB-like"/>
</dbReference>
<keyword evidence="3 7" id="KW-1015">Disulfide bond</keyword>
<comment type="catalytic activity">
    <reaction evidence="8">
        <text>a phenyl acetate + H2O = a phenol + acetate + H(+)</text>
        <dbReference type="Rhea" id="RHEA:17309"/>
        <dbReference type="ChEBI" id="CHEBI:15377"/>
        <dbReference type="ChEBI" id="CHEBI:15378"/>
        <dbReference type="ChEBI" id="CHEBI:30089"/>
        <dbReference type="ChEBI" id="CHEBI:33853"/>
        <dbReference type="ChEBI" id="CHEBI:140310"/>
        <dbReference type="EC" id="3.1.1.2"/>
    </reaction>
</comment>
<gene>
    <name evidence="10" type="ORF">MSPICULIGERA_LOCUS14084</name>
</gene>
<dbReference type="EMBL" id="CATQJA010002641">
    <property type="protein sequence ID" value="CAJ0575777.1"/>
    <property type="molecule type" value="Genomic_DNA"/>
</dbReference>
<feature type="binding site" evidence="6">
    <location>
        <position position="163"/>
    </location>
    <ligand>
        <name>Ca(2+)</name>
        <dbReference type="ChEBI" id="CHEBI:29108"/>
        <label>1</label>
        <note>catalytic</note>
    </ligand>
</feature>
<dbReference type="Proteomes" id="UP001177023">
    <property type="component" value="Unassembled WGS sequence"/>
</dbReference>
<keyword evidence="6 8" id="KW-0479">Metal-binding</keyword>
<comment type="similarity">
    <text evidence="1 8">Belongs to the paraoxonase family.</text>
</comment>
<dbReference type="SUPFAM" id="SSF63829">
    <property type="entry name" value="Calcium-dependent phosphotriesterase"/>
    <property type="match status" value="1"/>
</dbReference>
<feature type="non-terminal residue" evidence="10">
    <location>
        <position position="370"/>
    </location>
</feature>
<dbReference type="PRINTS" id="PR01785">
    <property type="entry name" value="PARAOXONASE"/>
</dbReference>
<evidence type="ECO:0000256" key="9">
    <source>
        <dbReference type="SAM" id="Phobius"/>
    </source>
</evidence>
<sequence>MFSLFSWAIGLVLAYFLVDTLFVLDINKRTYNHRPGKCVEIKGIDEGSEHVEYVPSKNIAFMSSGVMGIMDGNEAGRMFYYDMSEKNTNHQAVQIPIQNPPKIFIPHGFSHYILDGKVYLYVISHTPLKKDFNHSIEVFEFQEKPLGLKWVKTLKDNLFVKPNGLHAIGKDQFFISNDGSAQSEIGTFLEMFFRRPGGSVVYFDGQKSHLLVPSDVTPNGIWVDKTKQILYYASPFKEKLVVLQLSQDFTKVEKELATIQLLTAPDNLFMDSEGALWTGAHPVLYKLLNMEACMKKGECEKHGTCPPSQVLRIKFSADFKSHEITEPYSDDGNQLPCSSHAIHDGKGNLIIGTIAKNALHCKYTPETILA</sequence>
<protein>
    <recommendedName>
        <fullName evidence="8">Paraoxonase</fullName>
        <ecNumber evidence="8">3.1.1.2</ecNumber>
    </recommendedName>
</protein>
<dbReference type="GO" id="GO:0004064">
    <property type="term" value="F:arylesterase activity"/>
    <property type="evidence" value="ECO:0007669"/>
    <property type="project" value="UniProtKB-UniRule"/>
</dbReference>
<reference evidence="10" key="1">
    <citation type="submission" date="2023-06" db="EMBL/GenBank/DDBJ databases">
        <authorList>
            <person name="Delattre M."/>
        </authorList>
    </citation>
    <scope>NUCLEOTIDE SEQUENCE</scope>
    <source>
        <strain evidence="10">AF72</strain>
    </source>
</reference>
<comment type="cofactor">
    <cofactor evidence="6 8">
        <name>Ca(2+)</name>
        <dbReference type="ChEBI" id="CHEBI:29108"/>
    </cofactor>
    <text evidence="6 8">Binds 2 calcium ions per subunit.</text>
</comment>
<evidence type="ECO:0000256" key="6">
    <source>
        <dbReference type="PIRSR" id="PIRSR602640-2"/>
    </source>
</evidence>
<dbReference type="Gene3D" id="2.120.10.30">
    <property type="entry name" value="TolB, C-terminal domain"/>
    <property type="match status" value="1"/>
</dbReference>
<evidence type="ECO:0000256" key="3">
    <source>
        <dbReference type="ARBA" id="ARBA00023157"/>
    </source>
</evidence>
<keyword evidence="6 8" id="KW-0106">Calcium</keyword>
<organism evidence="10 11">
    <name type="scientific">Mesorhabditis spiculigera</name>
    <dbReference type="NCBI Taxonomy" id="96644"/>
    <lineage>
        <taxon>Eukaryota</taxon>
        <taxon>Metazoa</taxon>
        <taxon>Ecdysozoa</taxon>
        <taxon>Nematoda</taxon>
        <taxon>Chromadorea</taxon>
        <taxon>Rhabditida</taxon>
        <taxon>Rhabditina</taxon>
        <taxon>Rhabditomorpha</taxon>
        <taxon>Rhabditoidea</taxon>
        <taxon>Rhabditidae</taxon>
        <taxon>Mesorhabditinae</taxon>
        <taxon>Mesorhabditis</taxon>
    </lineage>
</organism>
<dbReference type="Pfam" id="PF01731">
    <property type="entry name" value="Arylesterase"/>
    <property type="match status" value="1"/>
</dbReference>
<dbReference type="AlphaFoldDB" id="A0AA36G176"/>
<accession>A0AA36G176</accession>
<keyword evidence="9" id="KW-0812">Transmembrane</keyword>
<evidence type="ECO:0000256" key="7">
    <source>
        <dbReference type="PIRSR" id="PIRSR602640-3"/>
    </source>
</evidence>
<evidence type="ECO:0000256" key="1">
    <source>
        <dbReference type="ARBA" id="ARBA00008595"/>
    </source>
</evidence>
<keyword evidence="9" id="KW-1133">Transmembrane helix</keyword>
<keyword evidence="4 8" id="KW-0325">Glycoprotein</keyword>
<dbReference type="InterPro" id="IPR051288">
    <property type="entry name" value="Serum_paraoxonase/arylesterase"/>
</dbReference>
<feature type="binding site" evidence="6">
    <location>
        <position position="219"/>
    </location>
    <ligand>
        <name>Ca(2+)</name>
        <dbReference type="ChEBI" id="CHEBI:29108"/>
        <label>1</label>
        <note>catalytic</note>
    </ligand>
</feature>
<dbReference type="EC" id="3.1.1.2" evidence="8"/>
<keyword evidence="2 8" id="KW-0378">Hydrolase</keyword>
<evidence type="ECO:0000256" key="5">
    <source>
        <dbReference type="PIRSR" id="PIRSR602640-1"/>
    </source>
</evidence>